<dbReference type="Proteomes" id="UP001187343">
    <property type="component" value="Unassembled WGS sequence"/>
</dbReference>
<feature type="compositionally biased region" description="Basic and acidic residues" evidence="7">
    <location>
        <begin position="1815"/>
        <end position="1839"/>
    </location>
</feature>
<dbReference type="FunFam" id="1.10.357.50:FF:000001">
    <property type="entry name" value="Protein unc-13 homolog B"/>
    <property type="match status" value="1"/>
</dbReference>
<feature type="compositionally biased region" description="Low complexity" evidence="7">
    <location>
        <begin position="2748"/>
        <end position="2760"/>
    </location>
</feature>
<feature type="domain" description="C2" evidence="8">
    <location>
        <begin position="1"/>
        <end position="97"/>
    </location>
</feature>
<dbReference type="GO" id="GO:0016082">
    <property type="term" value="P:synaptic vesicle priming"/>
    <property type="evidence" value="ECO:0007669"/>
    <property type="project" value="TreeGrafter"/>
</dbReference>
<feature type="compositionally biased region" description="Low complexity" evidence="7">
    <location>
        <begin position="1243"/>
        <end position="1272"/>
    </location>
</feature>
<feature type="region of interest" description="Disordered" evidence="7">
    <location>
        <begin position="3184"/>
        <end position="3209"/>
    </location>
</feature>
<feature type="region of interest" description="Disordered" evidence="7">
    <location>
        <begin position="549"/>
        <end position="579"/>
    </location>
</feature>
<dbReference type="GO" id="GO:0005509">
    <property type="term" value="F:calcium ion binding"/>
    <property type="evidence" value="ECO:0007669"/>
    <property type="project" value="InterPro"/>
</dbReference>
<feature type="compositionally biased region" description="Polar residues" evidence="7">
    <location>
        <begin position="2365"/>
        <end position="2388"/>
    </location>
</feature>
<feature type="region of interest" description="Disordered" evidence="7">
    <location>
        <begin position="604"/>
        <end position="652"/>
    </location>
</feature>
<feature type="compositionally biased region" description="Polar residues" evidence="7">
    <location>
        <begin position="1096"/>
        <end position="1115"/>
    </location>
</feature>
<dbReference type="InterPro" id="IPR000008">
    <property type="entry name" value="C2_dom"/>
</dbReference>
<comment type="caution">
    <text evidence="12">The sequence shown here is derived from an EMBL/GenBank/DDBJ whole genome shotgun (WGS) entry which is preliminary data.</text>
</comment>
<dbReference type="Pfam" id="PF06292">
    <property type="entry name" value="MUN"/>
    <property type="match status" value="1"/>
</dbReference>
<feature type="domain" description="MHD1" evidence="10">
    <location>
        <begin position="7357"/>
        <end position="7500"/>
    </location>
</feature>
<dbReference type="SMART" id="SM01145">
    <property type="entry name" value="DUF1041"/>
    <property type="match status" value="1"/>
</dbReference>
<feature type="region of interest" description="Disordered" evidence="7">
    <location>
        <begin position="5020"/>
        <end position="5095"/>
    </location>
</feature>
<feature type="compositionally biased region" description="Polar residues" evidence="7">
    <location>
        <begin position="4409"/>
        <end position="4420"/>
    </location>
</feature>
<feature type="compositionally biased region" description="Polar residues" evidence="7">
    <location>
        <begin position="2396"/>
        <end position="2442"/>
    </location>
</feature>
<feature type="compositionally biased region" description="Basic and acidic residues" evidence="7">
    <location>
        <begin position="994"/>
        <end position="1005"/>
    </location>
</feature>
<feature type="compositionally biased region" description="Acidic residues" evidence="7">
    <location>
        <begin position="4189"/>
        <end position="4201"/>
    </location>
</feature>
<feature type="region of interest" description="Disordered" evidence="7">
    <location>
        <begin position="5129"/>
        <end position="5260"/>
    </location>
</feature>
<feature type="compositionally biased region" description="Polar residues" evidence="7">
    <location>
        <begin position="1411"/>
        <end position="1423"/>
    </location>
</feature>
<dbReference type="PROSITE" id="PS51259">
    <property type="entry name" value="MHD2"/>
    <property type="match status" value="1"/>
</dbReference>
<feature type="compositionally biased region" description="Polar residues" evidence="7">
    <location>
        <begin position="208"/>
        <end position="225"/>
    </location>
</feature>
<feature type="region of interest" description="Disordered" evidence="7">
    <location>
        <begin position="5467"/>
        <end position="5889"/>
    </location>
</feature>
<feature type="compositionally biased region" description="Low complexity" evidence="7">
    <location>
        <begin position="5636"/>
        <end position="5650"/>
    </location>
</feature>
<feature type="compositionally biased region" description="Low complexity" evidence="7">
    <location>
        <begin position="1502"/>
        <end position="1526"/>
    </location>
</feature>
<feature type="region of interest" description="Disordered" evidence="7">
    <location>
        <begin position="6691"/>
        <end position="6724"/>
    </location>
</feature>
<feature type="compositionally biased region" description="Basic and acidic residues" evidence="7">
    <location>
        <begin position="5290"/>
        <end position="5306"/>
    </location>
</feature>
<dbReference type="InterPro" id="IPR010439">
    <property type="entry name" value="MUN_dom"/>
</dbReference>
<dbReference type="PANTHER" id="PTHR10480:SF14">
    <property type="entry name" value="PROTEIN UNC-13 HOMOLOG B-LIKE"/>
    <property type="match status" value="1"/>
</dbReference>
<evidence type="ECO:0000256" key="2">
    <source>
        <dbReference type="ARBA" id="ARBA00022723"/>
    </source>
</evidence>
<feature type="region of interest" description="Disordered" evidence="7">
    <location>
        <begin position="4292"/>
        <end position="4319"/>
    </location>
</feature>
<feature type="compositionally biased region" description="Basic and acidic residues" evidence="7">
    <location>
        <begin position="5844"/>
        <end position="5862"/>
    </location>
</feature>
<feature type="compositionally biased region" description="Polar residues" evidence="7">
    <location>
        <begin position="4538"/>
        <end position="4558"/>
    </location>
</feature>
<feature type="compositionally biased region" description="Polar residues" evidence="7">
    <location>
        <begin position="6603"/>
        <end position="6615"/>
    </location>
</feature>
<feature type="compositionally biased region" description="Low complexity" evidence="7">
    <location>
        <begin position="5675"/>
        <end position="5689"/>
    </location>
</feature>
<keyword evidence="1" id="KW-0268">Exocytosis</keyword>
<dbReference type="PROSITE" id="PS50004">
    <property type="entry name" value="C2"/>
    <property type="match status" value="3"/>
</dbReference>
<dbReference type="GO" id="GO:0005543">
    <property type="term" value="F:phospholipid binding"/>
    <property type="evidence" value="ECO:0007669"/>
    <property type="project" value="InterPro"/>
</dbReference>
<feature type="region of interest" description="Disordered" evidence="7">
    <location>
        <begin position="191"/>
        <end position="228"/>
    </location>
</feature>
<feature type="compositionally biased region" description="Polar residues" evidence="7">
    <location>
        <begin position="1211"/>
        <end position="1225"/>
    </location>
</feature>
<feature type="compositionally biased region" description="Low complexity" evidence="7">
    <location>
        <begin position="1457"/>
        <end position="1470"/>
    </location>
</feature>
<feature type="compositionally biased region" description="Basic and acidic residues" evidence="7">
    <location>
        <begin position="557"/>
        <end position="579"/>
    </location>
</feature>
<evidence type="ECO:0000313" key="12">
    <source>
        <dbReference type="EMBL" id="KAK2911065.1"/>
    </source>
</evidence>
<feature type="compositionally biased region" description="Low complexity" evidence="7">
    <location>
        <begin position="6639"/>
        <end position="6656"/>
    </location>
</feature>
<dbReference type="GO" id="GO:0098831">
    <property type="term" value="C:presynaptic active zone cytoplasmic component"/>
    <property type="evidence" value="ECO:0007669"/>
    <property type="project" value="TreeGrafter"/>
</dbReference>
<feature type="compositionally biased region" description="Low complexity" evidence="7">
    <location>
        <begin position="5390"/>
        <end position="5441"/>
    </location>
</feature>
<feature type="compositionally biased region" description="Acidic residues" evidence="7">
    <location>
        <begin position="6694"/>
        <end position="6708"/>
    </location>
</feature>
<feature type="compositionally biased region" description="Low complexity" evidence="7">
    <location>
        <begin position="4931"/>
        <end position="4942"/>
    </location>
</feature>
<dbReference type="InterPro" id="IPR014770">
    <property type="entry name" value="Munc13_1"/>
</dbReference>
<feature type="compositionally biased region" description="Polar residues" evidence="7">
    <location>
        <begin position="1352"/>
        <end position="1368"/>
    </location>
</feature>
<feature type="compositionally biased region" description="Polar residues" evidence="7">
    <location>
        <begin position="680"/>
        <end position="711"/>
    </location>
</feature>
<keyword evidence="13" id="KW-1185">Reference proteome</keyword>
<feature type="compositionally biased region" description="Low complexity" evidence="7">
    <location>
        <begin position="5542"/>
        <end position="5553"/>
    </location>
</feature>
<dbReference type="GO" id="GO:0042734">
    <property type="term" value="C:presynaptic membrane"/>
    <property type="evidence" value="ECO:0007669"/>
    <property type="project" value="TreeGrafter"/>
</dbReference>
<dbReference type="GO" id="GO:0031594">
    <property type="term" value="C:neuromuscular junction"/>
    <property type="evidence" value="ECO:0007669"/>
    <property type="project" value="TreeGrafter"/>
</dbReference>
<feature type="compositionally biased region" description="Basic and acidic residues" evidence="7">
    <location>
        <begin position="5754"/>
        <end position="5785"/>
    </location>
</feature>
<dbReference type="PROSITE" id="PS51258">
    <property type="entry name" value="MHD1"/>
    <property type="match status" value="1"/>
</dbReference>
<feature type="compositionally biased region" description="Basic and acidic residues" evidence="7">
    <location>
        <begin position="4300"/>
        <end position="4313"/>
    </location>
</feature>
<feature type="compositionally biased region" description="Polar residues" evidence="7">
    <location>
        <begin position="957"/>
        <end position="974"/>
    </location>
</feature>
<dbReference type="PROSITE" id="PS50081">
    <property type="entry name" value="ZF_DAG_PE_2"/>
    <property type="match status" value="1"/>
</dbReference>
<feature type="compositionally biased region" description="Low complexity" evidence="7">
    <location>
        <begin position="1840"/>
        <end position="1852"/>
    </location>
</feature>
<feature type="region of interest" description="Disordered" evidence="7">
    <location>
        <begin position="6567"/>
        <end position="6661"/>
    </location>
</feature>
<feature type="compositionally biased region" description="Polar residues" evidence="7">
    <location>
        <begin position="1146"/>
        <end position="1169"/>
    </location>
</feature>
<dbReference type="PROSITE" id="PS00479">
    <property type="entry name" value="ZF_DAG_PE_1"/>
    <property type="match status" value="1"/>
</dbReference>
<evidence type="ECO:0000259" key="8">
    <source>
        <dbReference type="PROSITE" id="PS50004"/>
    </source>
</evidence>
<feature type="compositionally biased region" description="Basic and acidic residues" evidence="7">
    <location>
        <begin position="5074"/>
        <end position="5095"/>
    </location>
</feature>
<feature type="region of interest" description="Disordered" evidence="7">
    <location>
        <begin position="4184"/>
        <end position="4206"/>
    </location>
</feature>
<sequence length="7945" mass="865419">MSLLCVRVKKAKLQGPPDKFNVYVTLKVQNVKSTTITVRGDQPCWEQDFMFEINRLDLGLVVEVWNKGLIWDTLIGTAWIPLNTIHQSDEEGPGEWTSLDSEVLMKEDEIYGTKNPTPHQVLLDTRFELPFDIPDDEAQYWTKKLERINSMRIHDEYSLQDEAQRRQLPPVPSQCCNWTYFGWNDQQTFDDHDSAVDDRDSDYRSETNSRPPRYHTTAQPNSSVHQYPIGRRLQNQTLSKESRTDSIQNYDLDYREGREQRFSSGTDDVRMIPVDSGMGVEDWETKYKINDNILDDYLEPEQKTWDDDDDTKSEIYRIVSSPSDSKDSRFYQTVECDAMSPEVAEECDASGNPIRKAAIGSSEVRLVYKEAGNFEDEISPPEISIIPSTRQLCKANQASYTEGLLYKTRMWAKNSFEDTLENYTIYCEEEEARMRARSEYGSAGSDEMQFSIGSEEELDDMAFVEEDAQYEYDSYYSNAKYMSSYDEWSQCYYEQQGSMGKDCTRGPDEILSPVQKPNKDYHDTMDELQNLVDSVSEYLAGREEEISKYESMQKSVTKTETESEEKTTEDKPAELKEENAVEQGIAGVKNAMSSLFNSITNTKPAAENAESTGSATKTPSPVPPQPESGISKLFSFIPKSTGSPTPVAVVPPANQEFNADKKFSLQSLLPFQSPEVSRPASATSETDATNTANSSGSQVQDSTPSQTQTVVDSVLGRLSPFRLFGDKSSAETQPNISQGSAESKEASMEKSKSLSLEGSGTQPEHQSSCGGSGSGSVELLPETESSGELPDSMPRGAMSKPVESKTEAKLDSQTPAEDTGFFSPFKKSLNSLISNNAPDDKQTETPSMFSIFKPAEAPKSEDVSSTFGNKLKLPFFSSDAPVNTQVPKQEGGMLSGFLKLTTGEDPTTTRPGGPQTGARSPLSSRSALLESVSKGNADTGWFSNLFKASSAEPPKPQTGTPASSKPTTTTQNIPTVVVNPEKPGNIKEASADTDAERDAVTKCHNEGLSTENQGEVKMDALDTKVDGNEDASTLQDKSNIKPDDQAQLQPKTQNDTQAQPQSQGLLSGFLSGNNKPQASSGQPQQGGGLLSGLLSTVTGTPNQPQSGAASAQSGGLLSGILKMASPESLTTNSQSTGPQQQQPSNEGNSFHESPATAQSHSQPQQSSGLFSGIFKLASDAVSSPQTAPPQSAPNPANQNVPKQVTLEGESNEPSQGTSPQPQSGGFLSGLLKLATPETPVPAPAEASQPQQQQTLQQNSNQQPSQQQSDTKSQPPPSQPLPTEPPPVQTGGLFGGLLKLTESALAGSQQPSGSGSQPNQQSSKPNAQSQPPSATASGMFSGFLNKLTAPESAPQQAHPGNSSLTSEQSPKPPEQPLPSQTGGFLSGLFGMSASDVNNVKDPAAQNHPKQEAPSSGQPNAQQTSRQNLQRQNQVPPQQVPQSGPSGMFSGLLTKIADTTTAQPQSQTTQQTSRSGPNESAQQSSSQQGGFFSGLFSTNQTPAQSQQGSPGSNQQQQGNRQPLQRQNQIPSHTPSTPEPPQGGLLSGLFNKLASVDTPAQPSKSVSGVQQNQQQSRPDASGQNQMSTQQPPPSSQSGGLLSGLFKMGSEAAAPKSPSVGQQPHSAAGSQIQGPQHQSVSQGATQQQSQSGGLFSSIFKMATSDESVQQPAPSSTQPANASVQCANNQQNESSGIISGFLSKLTTTAEESVTSNEASPGQKPKQQQQDRSGIKPSQGRPQIQRAKPVELMSSEDGVAEKDQKVSAQKGFLSGLFSNSLEEDTSSKLSSQIKEPPKSSSTSSAGMLSGIFKSGANENDTSAKSKDPEKGFLDRLIPKQSKDESTTTLTSSTGSSDSNKLVSEASQQPANLHPAVKSTEQYMEEVHRLLYGTSINYGYQDLLYTFAVHGVIPPELYEHQCLIEALLWQQLNDYALLETLATQVPDCYSSNQVEIPLSSELVVETPEWWNLKNMDPSQFHIPSHPWQDAVNLPFQSGLPLANGEDDVVFDMSSPNKKPWGGCNNLNGFSDKRSKNTWMEKTTAVNLATDVPAEAHLCQSMSGFTLNSKNTSKMTPKTHSDLKIDSRFFRRLTEKKWPLDLTPGAVDLRSTVAASEDIEDDMFFEDSEWYQQWLSLLEQGMWWPAEAGDCGYYVYMDEEYIYTLLTDRSGKHLYACATPEESRVLEQITENISAILHKKDKPKMTLCGFKIPLFNEDKVLWVPEKTQCDSQFLNAPVDLSSALQKGDRIMNMNLQRFSQMFQDSINAQTEQPVDFSVYKLKKVKMGSQEPSIISTEEQLQAADLSSKEKNPRRGGPYWINQGIKDLFPEVSVHQFSSPVTFTSSVGYRQHLSTIKPSIPEIMIGHVDKPVDQKTQSKQTFSPATAPQTAKSTASAGSAIKPQPQATSRKPSDLLNGNGTPPTSSRTLPVTPGNLTKQDGFTRQSATTTHRVLPTPPTSEQVTTSIASKPSAASQKHKLARQPSQSTQSPSSEKASNFDGSKTDVVPIKPKPPTVMSNQRLSLPPPQNLLFNKPQMAVDSLFCSKPMDFSGTLSKKDKGNDEKTPIDTGAVRSILNAVDFTTTKQKVKKQNEETFHMDETAAVDLTVELNVEVKEINVTFPALEVRNLSMTLSDVPLGTVSAPASPRSRPQYFPPDCGIPIKKDSCGNDAPISPTQKPQLAKKASDQVSQANSIQVNSDRVLVDSTIKVAFKSTSKPDQLDRLEGGPFKQSSKPSQIPTSIPRAPSPHTSPEIKKSPLLSPSLQMPSQNKQIGLVRQTSLASESMRMCHMSGKSYNESTAPANSTKATLDMTLKTANKHMETTITETSAIEAVPLVRSRRASVTEMNTDSVGLPLLVEPSAQVNLNLQRHQSLPQLLCSKSRIFQEGPGTICNRAASLPVQPARYHQTTTAPANTIKATLDMSAKSTARSTVVIEAIQKEAMPLVRARSTSISDCNEELVGLPLLVEPSVPEKGLISQRRQSLSHFLSNNSKIFQEGPVLDSQNRPYNRTASLPVQLTHYHQAVTAPANAFKATLDMSAKSITCSAVVPEVVQKEALPLVRARSTSISDDNEEVVGMSLIVDPPKQQRKTILMSCDSQSNVRQSDFLQHMDLKTSQLSPLLSREKTASAPASAVKTIVDMSPKPAEKIKEENQELSPMPLTKRKTSANRIGTGISVGLPLIVAPSISQENLISESSSPSQAQETLKEMNSGTSSKQSLKVRSISDKVVCFQSKDPTLQMTWQSSISGQPNRIPTAPANTIKDIIDMSPKLLSDPTEIGAEVTNENDVLSLVKTRPTTNAEVLKGLAGVPLLVETPLLPKPVRVQSKLPDKLPSFSVKSTIAQGTKEPSAPANTIKSTIDMSVVRSTSRMCEGSAGEMLPSGVMPLVKDKAAINKYPRKDSIGMALIVDSFLRSEQVPQKTSPFVSSLEEKGNSDQMQLLNGRHTTEPLLRQQIPTYHQNGILSISKTHTVESQPFNKPVDFSVSVSPTTRNCSSVLQSGHPVDFTRSEEEKSRIGSRYSKHVSSTFKKSYIGAVDLTADIRVDVNRNKNGDDVKDLSSPRTTSISTQNTSACTALTYATTTNKKDLHQLPGNEDLLVFQSKNVAKPQASYASFQSSVPTQITCISDQMKSHLHRTDLDISKPSVQLNKEQSEPAEPINTQILYKELPFASNTNVEPHGSHLSKQISDSSKMVTFSDLPPKTMPHINCSQHTTNQQVAQRSVISRQLVRHQSIPLALTENEGSQLIQHTEPFITSGAAASTTRPKGIIKQSTVESFGEDCIPQSGTATFNGKPLALDTSLVQSSVIPVISVQNVSVPDQGLSSNIVSPANLPVSTSATVLDSVVVVPTSTTNSQVSRPCSLSTSPAVKPSVMDSRQLSSDQISNSSPATKMSVKGLISLFDGSGLQPATAIISQRSDKMTQPIIKPSLNDCIEVNQEMTTSPNRTVTKTSDMTKICGTIPTTVQAYGSPSLVDPPTVPLPSPVFTTPISVIRPSVEPYEVSPVPAQVFPIDQSLTSSLIKHNKTSVPHSEASAQSSAPTYCGTISQPAGPRSQENTTRSISEVSVINDKSFLVTTSPATSSLTQTYEMSTQHYSATVSGCDAQYMSVQTTSQISVSQTAAVSQAVSTQNTVLDSVSQLDVTSQQLVLSEMMSIEETPSFIQVSPTELEGRSLVISGLGPRKMLIPQIMISEASSPEDCPSEEDMMTDETDTTDKDDFIIDKTPMESTDNSQDNLAIKVEESQEPNSQSIKMNLSNIMASPEALTEVSVIKHDGSIDVLTNSDIFSAPLIRSTAEQNERICSEASSSEKTYPHDDYKKGDKVSNQEGGANTELTMSKEKIEDHETFSKIMSNKLSIISGPLSSGTEKVPSEDSLKTSKVMSGELSITSGPLSSETEKVPSEDTLKTIKVMSDELIITSRPVSSETENVPSEDTPKTSKVMPDVLSITSQPVSSRMEYIPSEDTLKTSKVISDELSIVSGPVSPETEKVPSEDTLKTSKVMSEELSFTSGSVSSETEKVPLEDTLKTSKVVSDELSIVSGPVSPETVPPESTSRVISNELSITSGPVSSETEKVPSEDTLKTSKIMSDELSITSGPVSSETEKVRSEDTLKTSKGMSDELSITSGSVSSETEKVLLKDTPKTSISKPEPGTKEVESQSSGPAKSHEEETPSSTEPVSSSTTFEEQSGKGIFSLFGTSSLGQTQPQSGQSILGGIFPGSTSSKEIPGTGLFSMFGSSQATPAPSAPKETPGKGLFSLFGGSVAQPQPDQQGSPVSGPKDLPVGPRLPHMPTPRVDPGHGPRGPPGHGPRGPPGHGPRGPTGHGPRGPPGHVPMTTSGPAPRGPTPRGPTSKEPMGKGLFSVFGGSSQPTAPTGGTAGKTPGSGSSILGGILPGSGVKENNGPGLFSMFGGGSSQSQPPTGSTNPPAESTNKESTGKGLFSMFGGPSPAGSSEPESLFKVPSVFSSDKTKSTGFSLMSFVDDKKSDSKPVDPSTVRADSLTCNITPTPLTDAIIAENTSAEAKEEVPAEITVELPGKEEKLSDEMKKESTDDTWRTDDTHSAINDDAKSKMVTLIHETEEVGPLTEEQAKNKETSEANKVHEEQTINEKLKNEEIDLKNVNETIATGSEINDCMTPINKTEEIVPLTEEQSKNEETSMVDKICEEQAINEQHKNEELDKENHTEILATDPEKTDSDKDLNQSEQERGLEPCELEKPSEVSLESEKTVEPEKSPESQDMKLEERVELENSQETNKPLDSEKPIENEKTFTEETGKVDVVQIADRISVESEKDTILKISDSQQVDLKEKPDQITKSEESDKPLIVATMQPSSDPQLNSSVQQQPKQDINVPQPGILGFPAQPRPRMAGPFCQPRPGMPEPRGPRPMMSNQPRPRMPGSQRPPEPAAFSGFMSMFSGSSASSKPATSSFFSVPQASFFKSSPPSAPAQPQQQKSSFFNLPTSLPTDSLTGDLFGLFKGTEAAKSDEAAKLPEEGHDGTQEQISLTASKSSAVSEPESIVASTELVNTEELKEGDSESLKLVEEQEVKSPDESKEITETSETIHTQTSESALPSTVPGDKETPPTSPKIVVEDKLPTSPPSKGIFALPGLSTSSFGGLMSGAAETTKPFSSLFGSSTPAPSVTTNPTQPQAESSGLLSGLKGLSAGLFQEEKSVPPKEETMSSMFGRKIGFPWQSSPPQTPPATQSKFPDLKPEENDEPEADKLSPESDVTGSADPSDTEGPSDNSSHKQPSFDTSPESPTAPKQGAFCLEGEHLDKSKISKDCTDKDKDPPYTDSSAEKPTESLQQQTFDKSPVDSSRFGSSGNLSQASSQFSSEPEEQRYSDTQIRPSVVAQTLQVSDDTEKGEREILANVEKEKQGESMPKPVANQGRKPERQQSFYEDGPPPFSPSRLRWLKAINKVRVKLHEFLVYTDICNLPQQLCPLMHAAASGRDRGDGSIAQKKGRKAMFSRNRCNGQDGTGVPQYPRPKKKTAVPKRRQPNPKVALVLRGKIHRFLQGSADHTVQPSGLYYAGIEEEDEEGEEDVEKLQNYYRRGLASAEVCCSPQVPNGHGLGAVSGAPCVGEVELNREGGIRIPCTLQHNSNSAAVQNQMTQDLNGTGFSSGRGLDGEPKRETDAVLCRLNMTMLGEGMEGNNEDYQEEEPSAIVEHILKELRGINNIQEEISDLREYLSSVRGSVEEVSSCVDAVLMEIECMRSGNKSGVETWPGAIGGTESHSHHTRKSNNTVSIGCYKPYTVESSSSCGDILSEYQVVGKHEEVISVQTSNHSECHPFAQEASNQRSNISQSAGIRKLSFGYLERQDGQDCPSTSSLSSGQSSKSESDPERPTSEHGKAEGPLALKRRGSGEIGWSEDDSCSRQGSFEEAEDSWDPSKAVRTCTVGTSDQISIISGKHYNSPVRKSNREDWKLYDAKMHPEEPSLGCLNCNVDGKCPQSSVCQNDIYHISSCEVRNRNSSSSNLLCSQSVPDWKPDSVDDSNVAFNVKKFGRAVLDFKTALRGALKKMDGTSATLPGEKVDIHTLISPCEEQQLMVNVVNTESPHLEMPQKVISTEKGFVEIPQYVSTKANPESPHHQHNIEDSEHLKSPGLDSSTSNASDATSGHPTNAQLPQCFSTDIIPDSFSPEELAVDEEQRTPVGETQTPTETSTEGGSEAELSQRDARRLKCLRSFQQILREKRESRRQLSIVTMSTFSEDDLNPDGSQDEDQNINGEHNKHPWAKPGGGGIFGIDSMPDLRKKKPIPLVSEVSLVQSRKAGISHALAARSSLKDEELKNHVYKKTLQALIYPISCTTPHNFEVWTATTPTYCYECEGLLWGIARQGMRCSECGVKCHEKCQELLNADCLQRAAEKSSKTGAEDRTQHIISAMKDRMKIRERNKPEIFEIIRLVFNMTKLNHAQQMKAIKQTVLDGTSKWSAKISITVVSAQGLQAKDRTGSSDPYVTVQVGKTKKRTKTIYGNLNPVWEETFNFECHNSSDRIKLRVWDEDDDIKSRVKQRLKRESDDFLGQSIIEVRTLSGEMDVWYNLEKRTDKSAVSGAIRLQISVEIKGEEKVAPYHVQYTCLHENFFHFVTDIEGQGVVKLPTARGDDAWKVYFDEIAQDIVDEFAMRYGIESIYQAMTHFACLSYKYMLPGVPAVMSTLLANINAFYAHPTSVTNVSACDRFTASNFGKDRFVRLLDQLHNSLRIDLSTYRNNFPASSIPRLADLKSTVDLLTSITFFRLKVLELQCPPRAAHVVRDCVKACLNSTYEYIFNNCQELYNRQFQPAVEPKPQQKKEEGEEGEEEEDKKDEKEEENAAVEEPGPSVQNLDFWPKLITLIVSIIEEDRNSYSSIINQFPQELNVGKVSAEVMWTLFAQDMKYALEEHEKLRLCKSADYMNLHFKVKWLYNEYVHDLPAFVDTIPEYPSWFLPFVLQWLAENEEVSMEFMHGALERDKREGFQQTSEHALFSCSVVDIFTQLNQSFEIIKKLDCPDPAVVAQYNRRFAKTITKVLLQYCAILSKSFPSYCEKEKTPCVLMNNVQQMRVMLEKMFESMGAKQLDSEAADILNDLQGKLNSVLDNLSGMFAKSFLARINACVRQMAEILYQIKGPLNQNTRNTAEADADNTLRPLMEFLDTNLSIFADICDKTVLKRVLKDLWRNVLICMEKTIVLPQSSDSIGAQLLTAAKELSKLKGGVEPKSLSPRQCVIMEAALDSIKLFFHAGGNGLKKAYLEKSPELSSLRYALSLYTQTTDALIKAFVTTQHAQVQNGMGIRITPKENVRPDRGSGVERPIGEAVIQLDLSPPAGNTEQKLSIRVIAVNDMKWQTSGMFRPFVEVNLVGPHLAEKKRKFTTKSKNNSWTAKYNEAFQFVLGKGMSLDCYEIQITVKDYCFGRADRVVGIAVMQLRDVADRKSCVCWCPLGPRINIDETGTTALRILSQRSTDEVAKEFVKLKSETRPAEEGR</sequence>
<feature type="compositionally biased region" description="Polar residues" evidence="7">
    <location>
        <begin position="4601"/>
        <end position="4618"/>
    </location>
</feature>
<feature type="region of interest" description="Disordered" evidence="7">
    <location>
        <begin position="4407"/>
        <end position="4430"/>
    </location>
</feature>
<feature type="compositionally biased region" description="Polar residues" evidence="7">
    <location>
        <begin position="828"/>
        <end position="837"/>
    </location>
</feature>
<evidence type="ECO:0000256" key="1">
    <source>
        <dbReference type="ARBA" id="ARBA00022483"/>
    </source>
</evidence>
<feature type="region of interest" description="Disordered" evidence="7">
    <location>
        <begin position="5284"/>
        <end position="5446"/>
    </location>
</feature>
<feature type="compositionally biased region" description="Polar residues" evidence="7">
    <location>
        <begin position="1555"/>
        <end position="1566"/>
    </location>
</feature>
<feature type="compositionally biased region" description="Polar residues" evidence="7">
    <location>
        <begin position="604"/>
        <end position="619"/>
    </location>
</feature>
<feature type="region of interest" description="Disordered" evidence="7">
    <location>
        <begin position="3845"/>
        <end position="3864"/>
    </location>
</feature>
<evidence type="ECO:0000256" key="5">
    <source>
        <dbReference type="ARBA" id="ARBA00022833"/>
    </source>
</evidence>
<dbReference type="Gene3D" id="3.30.60.20">
    <property type="match status" value="1"/>
</dbReference>
<feature type="compositionally biased region" description="Polar residues" evidence="7">
    <location>
        <begin position="5711"/>
        <end position="5742"/>
    </location>
</feature>
<dbReference type="Gene3D" id="2.60.40.150">
    <property type="entry name" value="C2 domain"/>
    <property type="match status" value="3"/>
</dbReference>
<feature type="domain" description="Phorbol-ester/DAG-type" evidence="9">
    <location>
        <begin position="6794"/>
        <end position="6844"/>
    </location>
</feature>
<feature type="compositionally biased region" description="Polar residues" evidence="7">
    <location>
        <begin position="5826"/>
        <end position="5842"/>
    </location>
</feature>
<feature type="compositionally biased region" description="Polar residues" evidence="7">
    <location>
        <begin position="2721"/>
        <end position="2731"/>
    </location>
</feature>
<reference evidence="12" key="1">
    <citation type="submission" date="2023-08" db="EMBL/GenBank/DDBJ databases">
        <title>Chromosome-level Genome Assembly of mud carp (Cirrhinus molitorella).</title>
        <authorList>
            <person name="Liu H."/>
        </authorList>
    </citation>
    <scope>NUCLEOTIDE SEQUENCE</scope>
    <source>
        <strain evidence="12">Prfri</strain>
        <tissue evidence="12">Muscle</tissue>
    </source>
</reference>
<feature type="compositionally biased region" description="Acidic residues" evidence="7">
    <location>
        <begin position="7279"/>
        <end position="7298"/>
    </location>
</feature>
<dbReference type="InterPro" id="IPR027080">
    <property type="entry name" value="Unc-13"/>
</dbReference>
<keyword evidence="3" id="KW-0677">Repeat</keyword>
<feature type="compositionally biased region" description="Polar residues" evidence="7">
    <location>
        <begin position="5483"/>
        <end position="5496"/>
    </location>
</feature>
<dbReference type="FunFam" id="2.60.40.150:FF:000002">
    <property type="entry name" value="Protein unc-13 homolog B"/>
    <property type="match status" value="1"/>
</dbReference>
<feature type="compositionally biased region" description="Basic and acidic residues" evidence="7">
    <location>
        <begin position="4589"/>
        <end position="4600"/>
    </location>
</feature>
<dbReference type="CDD" id="cd08394">
    <property type="entry name" value="C2A_Munc13"/>
    <property type="match status" value="1"/>
</dbReference>
<feature type="region of interest" description="Disordered" evidence="7">
    <location>
        <begin position="670"/>
        <end position="847"/>
    </location>
</feature>
<dbReference type="GO" id="GO:0008270">
    <property type="term" value="F:zinc ion binding"/>
    <property type="evidence" value="ECO:0007669"/>
    <property type="project" value="UniProtKB-KW"/>
</dbReference>
<dbReference type="InterPro" id="IPR046349">
    <property type="entry name" value="C1-like_sf"/>
</dbReference>
<feature type="compositionally biased region" description="Polar residues" evidence="7">
    <location>
        <begin position="1615"/>
        <end position="1631"/>
    </location>
</feature>
<feature type="compositionally biased region" description="Basic and acidic residues" evidence="7">
    <location>
        <begin position="5652"/>
        <end position="5663"/>
    </location>
</feature>
<feature type="compositionally biased region" description="Low complexity" evidence="7">
    <location>
        <begin position="1592"/>
        <end position="1601"/>
    </location>
</feature>
<dbReference type="SUPFAM" id="SSF49562">
    <property type="entry name" value="C2 domain (Calcium/lipid-binding domain, CaLB)"/>
    <property type="match status" value="3"/>
</dbReference>
<feature type="compositionally biased region" description="Polar residues" evidence="7">
    <location>
        <begin position="1046"/>
        <end position="1075"/>
    </location>
</feature>
<feature type="compositionally biased region" description="Polar residues" evidence="7">
    <location>
        <begin position="1699"/>
        <end position="1726"/>
    </location>
</feature>
<dbReference type="SMART" id="SM00239">
    <property type="entry name" value="C2"/>
    <property type="match status" value="3"/>
</dbReference>
<accession>A0AA88QAA2</accession>
<evidence type="ECO:0008006" key="14">
    <source>
        <dbReference type="Google" id="ProtNLM"/>
    </source>
</evidence>
<feature type="compositionally biased region" description="Basic and acidic residues" evidence="7">
    <location>
        <begin position="6323"/>
        <end position="6337"/>
    </location>
</feature>
<feature type="compositionally biased region" description="Basic and acidic residues" evidence="7">
    <location>
        <begin position="5022"/>
        <end position="5056"/>
    </location>
</feature>
<feature type="compositionally biased region" description="Basic and acidic residues" evidence="7">
    <location>
        <begin position="5467"/>
        <end position="5482"/>
    </location>
</feature>
<evidence type="ECO:0000256" key="4">
    <source>
        <dbReference type="ARBA" id="ARBA00022771"/>
    </source>
</evidence>
<dbReference type="GO" id="GO:0019992">
    <property type="term" value="F:diacylglycerol binding"/>
    <property type="evidence" value="ECO:0007669"/>
    <property type="project" value="InterPro"/>
</dbReference>
<evidence type="ECO:0000259" key="9">
    <source>
        <dbReference type="PROSITE" id="PS50081"/>
    </source>
</evidence>
<feature type="compositionally biased region" description="Polar residues" evidence="7">
    <location>
        <begin position="1660"/>
        <end position="1692"/>
    </location>
</feature>
<feature type="compositionally biased region" description="Low complexity" evidence="7">
    <location>
        <begin position="1295"/>
        <end position="1333"/>
    </location>
</feature>
<feature type="compositionally biased region" description="Polar residues" evidence="7">
    <location>
        <begin position="4751"/>
        <end position="4761"/>
    </location>
</feature>
<dbReference type="FunFam" id="3.30.60.20:FF:000001">
    <property type="entry name" value="Protein unc-13 homolog B"/>
    <property type="match status" value="1"/>
</dbReference>
<feature type="compositionally biased region" description="Polar residues" evidence="7">
    <location>
        <begin position="1573"/>
        <end position="1585"/>
    </location>
</feature>
<dbReference type="GO" id="GO:0017075">
    <property type="term" value="F:syntaxin-1 binding"/>
    <property type="evidence" value="ECO:0007669"/>
    <property type="project" value="TreeGrafter"/>
</dbReference>
<feature type="compositionally biased region" description="Low complexity" evidence="7">
    <location>
        <begin position="4856"/>
        <end position="4913"/>
    </location>
</feature>
<feature type="compositionally biased region" description="Polar residues" evidence="7">
    <location>
        <begin position="1853"/>
        <end position="1864"/>
    </location>
</feature>
<feature type="compositionally biased region" description="Low complexity" evidence="7">
    <location>
        <begin position="4659"/>
        <end position="4673"/>
    </location>
</feature>
<evidence type="ECO:0000256" key="7">
    <source>
        <dbReference type="SAM" id="MobiDB-lite"/>
    </source>
</evidence>
<feature type="compositionally biased region" description="Basic and acidic residues" evidence="7">
    <location>
        <begin position="742"/>
        <end position="752"/>
    </location>
</feature>
<dbReference type="Pfam" id="PF00130">
    <property type="entry name" value="C1_1"/>
    <property type="match status" value="1"/>
</dbReference>
<dbReference type="InterPro" id="IPR014772">
    <property type="entry name" value="Munc13_dom-2"/>
</dbReference>
<feature type="region of interest" description="Disordered" evidence="7">
    <location>
        <begin position="2709"/>
        <end position="2760"/>
    </location>
</feature>
<evidence type="ECO:0000313" key="13">
    <source>
        <dbReference type="Proteomes" id="UP001187343"/>
    </source>
</evidence>
<feature type="region of interest" description="Disordered" evidence="7">
    <location>
        <begin position="7267"/>
        <end position="7305"/>
    </location>
</feature>
<feature type="compositionally biased region" description="Basic and acidic residues" evidence="7">
    <location>
        <begin position="191"/>
        <end position="207"/>
    </location>
</feature>
<evidence type="ECO:0000256" key="6">
    <source>
        <dbReference type="ARBA" id="ARBA00022837"/>
    </source>
</evidence>
<dbReference type="InterPro" id="IPR037302">
    <property type="entry name" value="Unc-13_C2B"/>
</dbReference>
<protein>
    <recommendedName>
        <fullName evidence="14">C2 domain-containing protein</fullName>
    </recommendedName>
</protein>
<dbReference type="EMBL" id="JAUYZG010000003">
    <property type="protein sequence ID" value="KAK2911065.1"/>
    <property type="molecule type" value="Genomic_DNA"/>
</dbReference>
<dbReference type="GO" id="GO:0035249">
    <property type="term" value="P:synaptic transmission, glutamatergic"/>
    <property type="evidence" value="ECO:0007669"/>
    <property type="project" value="TreeGrafter"/>
</dbReference>
<feature type="compositionally biased region" description="Gly residues" evidence="7">
    <location>
        <begin position="4803"/>
        <end position="4812"/>
    </location>
</feature>
<dbReference type="Gene3D" id="1.10.357.50">
    <property type="match status" value="1"/>
</dbReference>
<feature type="compositionally biased region" description="Low complexity" evidence="7">
    <location>
        <begin position="1130"/>
        <end position="1145"/>
    </location>
</feature>
<feature type="compositionally biased region" description="Pro residues" evidence="7">
    <location>
        <begin position="4789"/>
        <end position="4802"/>
    </location>
</feature>
<keyword evidence="5" id="KW-0862">Zinc</keyword>
<feature type="compositionally biased region" description="Low complexity" evidence="7">
    <location>
        <begin position="1632"/>
        <end position="1653"/>
    </location>
</feature>
<dbReference type="GO" id="GO:0099525">
    <property type="term" value="P:presynaptic dense core vesicle exocytosis"/>
    <property type="evidence" value="ECO:0007669"/>
    <property type="project" value="TreeGrafter"/>
</dbReference>
<feature type="compositionally biased region" description="Polar residues" evidence="7">
    <location>
        <begin position="4683"/>
        <end position="4698"/>
    </location>
</feature>
<feature type="region of interest" description="Disordered" evidence="7">
    <location>
        <begin position="2632"/>
        <end position="2678"/>
    </location>
</feature>
<dbReference type="GO" id="GO:0016081">
    <property type="term" value="P:synaptic vesicle docking"/>
    <property type="evidence" value="ECO:0007669"/>
    <property type="project" value="TreeGrafter"/>
</dbReference>
<dbReference type="GO" id="GO:0061789">
    <property type="term" value="P:dense core granule priming"/>
    <property type="evidence" value="ECO:0007669"/>
    <property type="project" value="TreeGrafter"/>
</dbReference>
<feature type="compositionally biased region" description="Basic and acidic residues" evidence="7">
    <location>
        <begin position="1014"/>
        <end position="1027"/>
    </location>
</feature>
<feature type="region of interest" description="Disordered" evidence="7">
    <location>
        <begin position="4528"/>
        <end position="4944"/>
    </location>
</feature>
<feature type="region of interest" description="Disordered" evidence="7">
    <location>
        <begin position="2364"/>
        <end position="2511"/>
    </location>
</feature>
<name>A0AA88QAA2_9TELE</name>
<feature type="compositionally biased region" description="Low complexity" evidence="7">
    <location>
        <begin position="6591"/>
        <end position="6602"/>
    </location>
</feature>
<feature type="compositionally biased region" description="Basic and acidic residues" evidence="7">
    <location>
        <begin position="5157"/>
        <end position="5233"/>
    </location>
</feature>
<dbReference type="GO" id="GO:0030672">
    <property type="term" value="C:synaptic vesicle membrane"/>
    <property type="evidence" value="ECO:0007669"/>
    <property type="project" value="TreeGrafter"/>
</dbReference>
<evidence type="ECO:0000259" key="11">
    <source>
        <dbReference type="PROSITE" id="PS51259"/>
    </source>
</evidence>
<feature type="region of interest" description="Disordered" evidence="7">
    <location>
        <begin position="6303"/>
        <end position="6372"/>
    </location>
</feature>
<proteinExistence type="predicted"/>
<feature type="compositionally biased region" description="Polar residues" evidence="7">
    <location>
        <begin position="5313"/>
        <end position="5331"/>
    </location>
</feature>
<feature type="compositionally biased region" description="Low complexity" evidence="7">
    <location>
        <begin position="1478"/>
        <end position="1495"/>
    </location>
</feature>
<dbReference type="Gene3D" id="1.20.58.1100">
    <property type="match status" value="1"/>
</dbReference>
<feature type="compositionally biased region" description="Basic and acidic residues" evidence="7">
    <location>
        <begin position="6572"/>
        <end position="6586"/>
    </location>
</feature>
<feature type="region of interest" description="Disordered" evidence="7">
    <location>
        <begin position="897"/>
        <end position="1867"/>
    </location>
</feature>
<feature type="domain" description="C2" evidence="8">
    <location>
        <begin position="6900"/>
        <end position="7024"/>
    </location>
</feature>
<feature type="compositionally biased region" description="Low complexity" evidence="7">
    <location>
        <begin position="6311"/>
        <end position="6322"/>
    </location>
</feature>
<feature type="domain" description="MHD2" evidence="11">
    <location>
        <begin position="7605"/>
        <end position="7740"/>
    </location>
</feature>
<feature type="compositionally biased region" description="Basic and acidic residues" evidence="7">
    <location>
        <begin position="4619"/>
        <end position="4629"/>
    </location>
</feature>
<dbReference type="GO" id="GO:0043195">
    <property type="term" value="C:terminal bouton"/>
    <property type="evidence" value="ECO:0007669"/>
    <property type="project" value="TreeGrafter"/>
</dbReference>
<keyword evidence="2" id="KW-0479">Metal-binding</keyword>
<keyword evidence="4" id="KW-0863">Zinc-finger</keyword>
<feature type="compositionally biased region" description="Polar residues" evidence="7">
    <location>
        <begin position="5786"/>
        <end position="5818"/>
    </location>
</feature>
<feature type="compositionally biased region" description="Low complexity" evidence="7">
    <location>
        <begin position="1424"/>
        <end position="1445"/>
    </location>
</feature>
<feature type="compositionally biased region" description="Basic residues" evidence="7">
    <location>
        <begin position="5970"/>
        <end position="5983"/>
    </location>
</feature>
<feature type="compositionally biased region" description="Low complexity" evidence="7">
    <location>
        <begin position="906"/>
        <end position="931"/>
    </location>
</feature>
<feature type="compositionally biased region" description="Polar residues" evidence="7">
    <location>
        <begin position="4571"/>
        <end position="4588"/>
    </location>
</feature>
<evidence type="ECO:0000259" key="10">
    <source>
        <dbReference type="PROSITE" id="PS51258"/>
    </source>
</evidence>
<feature type="compositionally biased region" description="Polar residues" evidence="7">
    <location>
        <begin position="5610"/>
        <end position="5635"/>
    </location>
</feature>
<evidence type="ECO:0000256" key="3">
    <source>
        <dbReference type="ARBA" id="ARBA00022737"/>
    </source>
</evidence>
<dbReference type="InterPro" id="IPR035892">
    <property type="entry name" value="C2_domain_sf"/>
</dbReference>
<dbReference type="FunFam" id="2.60.40.150:FF:000014">
    <property type="entry name" value="protein unc-13 homolog B"/>
    <property type="match status" value="1"/>
</dbReference>
<feature type="region of interest" description="Disordered" evidence="7">
    <location>
        <begin position="5932"/>
        <end position="5985"/>
    </location>
</feature>
<organism evidence="12 13">
    <name type="scientific">Cirrhinus molitorella</name>
    <name type="common">mud carp</name>
    <dbReference type="NCBI Taxonomy" id="172907"/>
    <lineage>
        <taxon>Eukaryota</taxon>
        <taxon>Metazoa</taxon>
        <taxon>Chordata</taxon>
        <taxon>Craniata</taxon>
        <taxon>Vertebrata</taxon>
        <taxon>Euteleostomi</taxon>
        <taxon>Actinopterygii</taxon>
        <taxon>Neopterygii</taxon>
        <taxon>Teleostei</taxon>
        <taxon>Ostariophysi</taxon>
        <taxon>Cypriniformes</taxon>
        <taxon>Cyprinidae</taxon>
        <taxon>Labeoninae</taxon>
        <taxon>Labeonini</taxon>
        <taxon>Cirrhinus</taxon>
    </lineage>
</organism>
<feature type="compositionally biased region" description="Basic and acidic residues" evidence="7">
    <location>
        <begin position="5512"/>
        <end position="5540"/>
    </location>
</feature>
<dbReference type="SUPFAM" id="SSF57889">
    <property type="entry name" value="Cysteine-rich domain"/>
    <property type="match status" value="1"/>
</dbReference>
<keyword evidence="6" id="KW-0106">Calcium</keyword>
<feature type="compositionally biased region" description="Basic and acidic residues" evidence="7">
    <location>
        <begin position="5241"/>
        <end position="5260"/>
    </location>
</feature>
<dbReference type="PANTHER" id="PTHR10480">
    <property type="entry name" value="PROTEIN UNC-13 HOMOLOG"/>
    <property type="match status" value="1"/>
</dbReference>
<feature type="compositionally biased region" description="Low complexity" evidence="7">
    <location>
        <begin position="2474"/>
        <end position="2484"/>
    </location>
</feature>
<dbReference type="FunFam" id="2.60.40.150:FF:000031">
    <property type="entry name" value="Protein unc-13 homolog B"/>
    <property type="match status" value="1"/>
</dbReference>
<dbReference type="CDD" id="cd04027">
    <property type="entry name" value="C2B_Munc13"/>
    <property type="match status" value="1"/>
</dbReference>
<dbReference type="CDD" id="cd20859">
    <property type="entry name" value="C1_Munc13-2-like"/>
    <property type="match status" value="1"/>
</dbReference>
<feature type="domain" description="C2" evidence="8">
    <location>
        <begin position="7773"/>
        <end position="7900"/>
    </location>
</feature>
<feature type="compositionally biased region" description="Basic and acidic residues" evidence="7">
    <location>
        <begin position="4559"/>
        <end position="4570"/>
    </location>
</feature>
<dbReference type="InterPro" id="IPR002219">
    <property type="entry name" value="PKC_DAG/PE"/>
</dbReference>
<feature type="compositionally biased region" description="Pro residues" evidence="7">
    <location>
        <begin position="1273"/>
        <end position="1287"/>
    </location>
</feature>
<feature type="compositionally biased region" description="Polar residues" evidence="7">
    <location>
        <begin position="2450"/>
        <end position="2466"/>
    </location>
</feature>
<gene>
    <name evidence="12" type="ORF">Q8A67_003198</name>
</gene>
<dbReference type="Pfam" id="PF00168">
    <property type="entry name" value="C2"/>
    <property type="match status" value="3"/>
</dbReference>
<dbReference type="GO" id="GO:0005516">
    <property type="term" value="F:calmodulin binding"/>
    <property type="evidence" value="ECO:0007669"/>
    <property type="project" value="TreeGrafter"/>
</dbReference>
<dbReference type="SMART" id="SM00109">
    <property type="entry name" value="C1"/>
    <property type="match status" value="1"/>
</dbReference>